<protein>
    <recommendedName>
        <fullName evidence="1">DUF6801 domain-containing protein</fullName>
    </recommendedName>
</protein>
<evidence type="ECO:0000259" key="1">
    <source>
        <dbReference type="Pfam" id="PF20611"/>
    </source>
</evidence>
<reference evidence="2" key="1">
    <citation type="journal article" date="2014" name="Int. J. Syst. Evol. Microbiol.">
        <title>Complete genome sequence of Corynebacterium casei LMG S-19264T (=DSM 44701T), isolated from a smear-ripened cheese.</title>
        <authorList>
            <consortium name="US DOE Joint Genome Institute (JGI-PGF)"/>
            <person name="Walter F."/>
            <person name="Albersmeier A."/>
            <person name="Kalinowski J."/>
            <person name="Ruckert C."/>
        </authorList>
    </citation>
    <scope>NUCLEOTIDE SEQUENCE</scope>
    <source>
        <strain evidence="2">CGMCC 4.5737</strain>
    </source>
</reference>
<evidence type="ECO:0000313" key="3">
    <source>
        <dbReference type="Proteomes" id="UP000637578"/>
    </source>
</evidence>
<reference evidence="2" key="2">
    <citation type="submission" date="2020-09" db="EMBL/GenBank/DDBJ databases">
        <authorList>
            <person name="Sun Q."/>
            <person name="Zhou Y."/>
        </authorList>
    </citation>
    <scope>NUCLEOTIDE SEQUENCE</scope>
    <source>
        <strain evidence="2">CGMCC 4.5737</strain>
    </source>
</reference>
<proteinExistence type="predicted"/>
<sequence length="379" mass="38923">MAAMIAGMGGVLAAPTAAANGSAAMREVVKDLTYRCAFPLVGQQDVTGKVKITFPDSGTTGERVVIGDLHIDVTLNENIVGALRAFQTAYAEGTATADVDASYDSKELTLGIPDLHIARRDIPPSGTLTTTITGVMPSLIVYKAGAISVSAGQQFNAKVDTRKADGTPTALGVLDVPCTVKATTPPQDLHLATIPISGPNVTPARLVPTSGQVDKDLTYSCDFPRVGPTNVSGNIKATIPDSGTVGQRLAVTDLLVSAEFNNDVTSTLRQAEAATVGGSGVADVDADLDGTVITFGIPSKIPPVAVPETGSLGAQISPEIPTLIFRAPGTLQVSAGELLNGTFTPHKADGSETELGTFDVLCTVVPGQDRFLGSITITN</sequence>
<dbReference type="Proteomes" id="UP000637578">
    <property type="component" value="Unassembled WGS sequence"/>
</dbReference>
<accession>A0A8J3CFX2</accession>
<name>A0A8J3CFX2_9PSEU</name>
<dbReference type="AlphaFoldDB" id="A0A8J3CFX2"/>
<dbReference type="EMBL" id="BMMK01000015">
    <property type="protein sequence ID" value="GGM60753.1"/>
    <property type="molecule type" value="Genomic_DNA"/>
</dbReference>
<feature type="domain" description="DUF6801" evidence="1">
    <location>
        <begin position="33"/>
        <end position="192"/>
    </location>
</feature>
<organism evidence="2 3">
    <name type="scientific">Longimycelium tulufanense</name>
    <dbReference type="NCBI Taxonomy" id="907463"/>
    <lineage>
        <taxon>Bacteria</taxon>
        <taxon>Bacillati</taxon>
        <taxon>Actinomycetota</taxon>
        <taxon>Actinomycetes</taxon>
        <taxon>Pseudonocardiales</taxon>
        <taxon>Pseudonocardiaceae</taxon>
        <taxon>Longimycelium</taxon>
    </lineage>
</organism>
<dbReference type="Pfam" id="PF20611">
    <property type="entry name" value="DUF6801"/>
    <property type="match status" value="2"/>
</dbReference>
<evidence type="ECO:0000313" key="2">
    <source>
        <dbReference type="EMBL" id="GGM60753.1"/>
    </source>
</evidence>
<keyword evidence="3" id="KW-1185">Reference proteome</keyword>
<dbReference type="InterPro" id="IPR046542">
    <property type="entry name" value="DUF6801"/>
</dbReference>
<gene>
    <name evidence="2" type="ORF">GCM10012275_34750</name>
</gene>
<feature type="domain" description="DUF6801" evidence="1">
    <location>
        <begin position="218"/>
        <end position="373"/>
    </location>
</feature>
<comment type="caution">
    <text evidence="2">The sequence shown here is derived from an EMBL/GenBank/DDBJ whole genome shotgun (WGS) entry which is preliminary data.</text>
</comment>